<comment type="caution">
    <text evidence="1">The sequence shown here is derived from an EMBL/GenBank/DDBJ whole genome shotgun (WGS) entry which is preliminary data.</text>
</comment>
<accession>X6PE51</accession>
<organism evidence="1 2">
    <name type="scientific">Reticulomyxa filosa</name>
    <dbReference type="NCBI Taxonomy" id="46433"/>
    <lineage>
        <taxon>Eukaryota</taxon>
        <taxon>Sar</taxon>
        <taxon>Rhizaria</taxon>
        <taxon>Retaria</taxon>
        <taxon>Foraminifera</taxon>
        <taxon>Monothalamids</taxon>
        <taxon>Reticulomyxidae</taxon>
        <taxon>Reticulomyxa</taxon>
    </lineage>
</organism>
<sequence length="194" mass="23337">MEMNIENQIPIERRTKERKTMIKTAEQKYQSRSFNNITDTFNVFGYKSCLVEISCLDQKKYYYYACDHFNIQELQHDMKLLNILSLEIGMQIILHGRIIISTMWANVLLISLSLPNHVQYQTTWSLQRIELQKIETWDLRNKCEQFRLRLNIENWMKFIDPIVSREQDSWIKQATIGIKTIWKGNKPWWSDSLI</sequence>
<protein>
    <submittedName>
        <fullName evidence="1">Uncharacterized protein</fullName>
    </submittedName>
</protein>
<reference evidence="1 2" key="1">
    <citation type="journal article" date="2013" name="Curr. Biol.">
        <title>The Genome of the Foraminiferan Reticulomyxa filosa.</title>
        <authorList>
            <person name="Glockner G."/>
            <person name="Hulsmann N."/>
            <person name="Schleicher M."/>
            <person name="Noegel A.A."/>
            <person name="Eichinger L."/>
            <person name="Gallinger C."/>
            <person name="Pawlowski J."/>
            <person name="Sierra R."/>
            <person name="Euteneuer U."/>
            <person name="Pillet L."/>
            <person name="Moustafa A."/>
            <person name="Platzer M."/>
            <person name="Groth M."/>
            <person name="Szafranski K."/>
            <person name="Schliwa M."/>
        </authorList>
    </citation>
    <scope>NUCLEOTIDE SEQUENCE [LARGE SCALE GENOMIC DNA]</scope>
</reference>
<gene>
    <name evidence="1" type="ORF">RFI_00698</name>
</gene>
<dbReference type="Proteomes" id="UP000023152">
    <property type="component" value="Unassembled WGS sequence"/>
</dbReference>
<evidence type="ECO:0000313" key="1">
    <source>
        <dbReference type="EMBL" id="ETO36363.1"/>
    </source>
</evidence>
<dbReference type="AlphaFoldDB" id="X6PE51"/>
<dbReference type="EMBL" id="ASPP01000744">
    <property type="protein sequence ID" value="ETO36363.1"/>
    <property type="molecule type" value="Genomic_DNA"/>
</dbReference>
<name>X6PE51_RETFI</name>
<evidence type="ECO:0000313" key="2">
    <source>
        <dbReference type="Proteomes" id="UP000023152"/>
    </source>
</evidence>
<dbReference type="OrthoDB" id="411871at2759"/>
<proteinExistence type="predicted"/>
<keyword evidence="2" id="KW-1185">Reference proteome</keyword>